<keyword evidence="1" id="KW-0175">Coiled coil</keyword>
<name>A0A6I0EXK1_9FIRM</name>
<dbReference type="RefSeq" id="WP_151861526.1">
    <property type="nucleotide sequence ID" value="NZ_WBZC01000037.1"/>
</dbReference>
<gene>
    <name evidence="2" type="ORF">F8154_10290</name>
</gene>
<proteinExistence type="predicted"/>
<evidence type="ECO:0000256" key="1">
    <source>
        <dbReference type="SAM" id="Coils"/>
    </source>
</evidence>
<sequence>MKKQNIRLNNPRQVTRLLNRAINDLINEDIEIGRAKAIGYLSSIILKAMEVEDLEKRILELEELAQVKKGA</sequence>
<evidence type="ECO:0000313" key="3">
    <source>
        <dbReference type="Proteomes" id="UP000432715"/>
    </source>
</evidence>
<organism evidence="2 3">
    <name type="scientific">Alkaliphilus pronyensis</name>
    <dbReference type="NCBI Taxonomy" id="1482732"/>
    <lineage>
        <taxon>Bacteria</taxon>
        <taxon>Bacillati</taxon>
        <taxon>Bacillota</taxon>
        <taxon>Clostridia</taxon>
        <taxon>Peptostreptococcales</taxon>
        <taxon>Natronincolaceae</taxon>
        <taxon>Alkaliphilus</taxon>
    </lineage>
</organism>
<dbReference type="AlphaFoldDB" id="A0A6I0EXK1"/>
<dbReference type="EMBL" id="WBZC01000037">
    <property type="protein sequence ID" value="KAB3533848.1"/>
    <property type="molecule type" value="Genomic_DNA"/>
</dbReference>
<protein>
    <submittedName>
        <fullName evidence="2">Uncharacterized protein</fullName>
    </submittedName>
</protein>
<keyword evidence="3" id="KW-1185">Reference proteome</keyword>
<reference evidence="2 3" key="1">
    <citation type="submission" date="2019-10" db="EMBL/GenBank/DDBJ databases">
        <title>Alkaliphilus serpentinus sp. nov. and Alkaliphilus pronyensis sp. nov., two novel anaerobic alkaliphilic species isolated from the serpentinized-hosted hydrothermal field of the Prony Bay (New Caledonia).</title>
        <authorList>
            <person name="Postec A."/>
        </authorList>
    </citation>
    <scope>NUCLEOTIDE SEQUENCE [LARGE SCALE GENOMIC DNA]</scope>
    <source>
        <strain evidence="2 3">LacV</strain>
    </source>
</reference>
<dbReference type="OrthoDB" id="2882534at2"/>
<comment type="caution">
    <text evidence="2">The sequence shown here is derived from an EMBL/GenBank/DDBJ whole genome shotgun (WGS) entry which is preliminary data.</text>
</comment>
<evidence type="ECO:0000313" key="2">
    <source>
        <dbReference type="EMBL" id="KAB3533848.1"/>
    </source>
</evidence>
<dbReference type="Proteomes" id="UP000432715">
    <property type="component" value="Unassembled WGS sequence"/>
</dbReference>
<feature type="coiled-coil region" evidence="1">
    <location>
        <begin position="44"/>
        <end position="71"/>
    </location>
</feature>
<accession>A0A6I0EXK1</accession>